<sequence length="232" mass="26239">MVERAQIQPDDIKRLSSLDDAGIRGGIHSRRTYLMALKDGSLWIWKQTGDEERDEIFVYHLAQKMFRGIVPEVQPVYVPKLGWGSAMRKVAGIPAGRVDGLHGYFHGNEEMQADLIAMLVLDYLTGNPDRHSNNWFLMHNDRLAAIDNGWAGEDLAMTLSAVFEPADLAGLVRDESLWPKMLKMMLALINDLTGRGDEARALAEEIDINQKDAVAMVRLWEPKLQRLARFVQ</sequence>
<name>A0A0F9E7G8_9ZZZZ</name>
<dbReference type="EMBL" id="LAZR01038272">
    <property type="protein sequence ID" value="KKL20003.1"/>
    <property type="molecule type" value="Genomic_DNA"/>
</dbReference>
<gene>
    <name evidence="1" type="ORF">LCGC14_2459790</name>
</gene>
<evidence type="ECO:0008006" key="2">
    <source>
        <dbReference type="Google" id="ProtNLM"/>
    </source>
</evidence>
<accession>A0A0F9E7G8</accession>
<evidence type="ECO:0000313" key="1">
    <source>
        <dbReference type="EMBL" id="KKL20003.1"/>
    </source>
</evidence>
<proteinExistence type="predicted"/>
<reference evidence="1" key="1">
    <citation type="journal article" date="2015" name="Nature">
        <title>Complex archaea that bridge the gap between prokaryotes and eukaryotes.</title>
        <authorList>
            <person name="Spang A."/>
            <person name="Saw J.H."/>
            <person name="Jorgensen S.L."/>
            <person name="Zaremba-Niedzwiedzka K."/>
            <person name="Martijn J."/>
            <person name="Lind A.E."/>
            <person name="van Eijk R."/>
            <person name="Schleper C."/>
            <person name="Guy L."/>
            <person name="Ettema T.J."/>
        </authorList>
    </citation>
    <scope>NUCLEOTIDE SEQUENCE</scope>
</reference>
<feature type="non-terminal residue" evidence="1">
    <location>
        <position position="232"/>
    </location>
</feature>
<comment type="caution">
    <text evidence="1">The sequence shown here is derived from an EMBL/GenBank/DDBJ whole genome shotgun (WGS) entry which is preliminary data.</text>
</comment>
<protein>
    <recommendedName>
        <fullName evidence="2">PI3K/PI4K catalytic domain-containing protein</fullName>
    </recommendedName>
</protein>
<dbReference type="Gene3D" id="1.10.1070.20">
    <property type="match status" value="1"/>
</dbReference>
<organism evidence="1">
    <name type="scientific">marine sediment metagenome</name>
    <dbReference type="NCBI Taxonomy" id="412755"/>
    <lineage>
        <taxon>unclassified sequences</taxon>
        <taxon>metagenomes</taxon>
        <taxon>ecological metagenomes</taxon>
    </lineage>
</organism>
<dbReference type="AlphaFoldDB" id="A0A0F9E7G8"/>